<evidence type="ECO:0000259" key="3">
    <source>
        <dbReference type="PROSITE" id="PS51186"/>
    </source>
</evidence>
<accession>A0ABX0KM36</accession>
<proteinExistence type="predicted"/>
<reference evidence="4 5" key="1">
    <citation type="submission" date="2020-03" db="EMBL/GenBank/DDBJ databases">
        <title>Draft genome sequence of environmentally isolated violet-colored cultures.</title>
        <authorList>
            <person name="Wilson H.S."/>
        </authorList>
    </citation>
    <scope>NUCLEOTIDE SEQUENCE [LARGE SCALE GENOMIC DNA]</scope>
    <source>
        <strain evidence="4 5">HSC-16F04</strain>
    </source>
</reference>
<name>A0ABX0KM36_9NEIS</name>
<evidence type="ECO:0000256" key="2">
    <source>
        <dbReference type="ARBA" id="ARBA00023315"/>
    </source>
</evidence>
<dbReference type="CDD" id="cd04301">
    <property type="entry name" value="NAT_SF"/>
    <property type="match status" value="1"/>
</dbReference>
<evidence type="ECO:0000256" key="1">
    <source>
        <dbReference type="ARBA" id="ARBA00022679"/>
    </source>
</evidence>
<dbReference type="Gene3D" id="3.40.630.30">
    <property type="match status" value="1"/>
</dbReference>
<dbReference type="SUPFAM" id="SSF55729">
    <property type="entry name" value="Acyl-CoA N-acyltransferases (Nat)"/>
    <property type="match status" value="1"/>
</dbReference>
<dbReference type="RefSeq" id="WP_166822492.1">
    <property type="nucleotide sequence ID" value="NZ_JAAOLX010000002.1"/>
</dbReference>
<organism evidence="4 5">
    <name type="scientific">Iodobacter violaceini</name>
    <dbReference type="NCBI Taxonomy" id="3044271"/>
    <lineage>
        <taxon>Bacteria</taxon>
        <taxon>Pseudomonadati</taxon>
        <taxon>Pseudomonadota</taxon>
        <taxon>Betaproteobacteria</taxon>
        <taxon>Neisseriales</taxon>
        <taxon>Chitinibacteraceae</taxon>
        <taxon>Iodobacter</taxon>
    </lineage>
</organism>
<dbReference type="Proteomes" id="UP000712570">
    <property type="component" value="Unassembled WGS sequence"/>
</dbReference>
<dbReference type="InterPro" id="IPR000182">
    <property type="entry name" value="GNAT_dom"/>
</dbReference>
<dbReference type="InterPro" id="IPR050832">
    <property type="entry name" value="Bact_Acetyltransf"/>
</dbReference>
<dbReference type="PANTHER" id="PTHR43877">
    <property type="entry name" value="AMINOALKYLPHOSPHONATE N-ACETYLTRANSFERASE-RELATED-RELATED"/>
    <property type="match status" value="1"/>
</dbReference>
<dbReference type="Pfam" id="PF00583">
    <property type="entry name" value="Acetyltransf_1"/>
    <property type="match status" value="1"/>
</dbReference>
<gene>
    <name evidence="4" type="ORF">HA050_04200</name>
</gene>
<evidence type="ECO:0000313" key="5">
    <source>
        <dbReference type="Proteomes" id="UP000712570"/>
    </source>
</evidence>
<sequence length="151" mass="16845">MSIQSACYPSALLEDAAHLVCKQQQSPSSCWVATKEHQVVAYLFSHPWCGDTPPDLNSALPPANTHQPIYFLHDLAVHPQARGLGLAQQLIDTAFSWAKQYAFTQIRLIAIAGAAPFWLKQGFRPVFPLNEQILNKLSDYGPDTHYLEVMI</sequence>
<evidence type="ECO:0000313" key="4">
    <source>
        <dbReference type="EMBL" id="NHQ85313.1"/>
    </source>
</evidence>
<dbReference type="EMBL" id="JAAOLX010000002">
    <property type="protein sequence ID" value="NHQ85313.1"/>
    <property type="molecule type" value="Genomic_DNA"/>
</dbReference>
<protein>
    <submittedName>
        <fullName evidence="4">GNAT family N-acetyltransferase</fullName>
    </submittedName>
</protein>
<keyword evidence="5" id="KW-1185">Reference proteome</keyword>
<dbReference type="PROSITE" id="PS51186">
    <property type="entry name" value="GNAT"/>
    <property type="match status" value="1"/>
</dbReference>
<keyword evidence="2" id="KW-0012">Acyltransferase</keyword>
<keyword evidence="1" id="KW-0808">Transferase</keyword>
<feature type="domain" description="N-acetyltransferase" evidence="3">
    <location>
        <begin position="1"/>
        <end position="151"/>
    </location>
</feature>
<dbReference type="InterPro" id="IPR016181">
    <property type="entry name" value="Acyl_CoA_acyltransferase"/>
</dbReference>
<comment type="caution">
    <text evidence="4">The sequence shown here is derived from an EMBL/GenBank/DDBJ whole genome shotgun (WGS) entry which is preliminary data.</text>
</comment>